<proteinExistence type="predicted"/>
<reference evidence="1 2" key="1">
    <citation type="journal article" date="2022" name="DNA Res.">
        <title>Chromosomal-level genome assembly of the orchid tree Bauhinia variegata (Leguminosae; Cercidoideae) supports the allotetraploid origin hypothesis of Bauhinia.</title>
        <authorList>
            <person name="Zhong Y."/>
            <person name="Chen Y."/>
            <person name="Zheng D."/>
            <person name="Pang J."/>
            <person name="Liu Y."/>
            <person name="Luo S."/>
            <person name="Meng S."/>
            <person name="Qian L."/>
            <person name="Wei D."/>
            <person name="Dai S."/>
            <person name="Zhou R."/>
        </authorList>
    </citation>
    <scope>NUCLEOTIDE SEQUENCE [LARGE SCALE GENOMIC DNA]</scope>
    <source>
        <strain evidence="1">BV-YZ2020</strain>
    </source>
</reference>
<dbReference type="EMBL" id="CM039428">
    <property type="protein sequence ID" value="KAI4352074.1"/>
    <property type="molecule type" value="Genomic_DNA"/>
</dbReference>
<organism evidence="1 2">
    <name type="scientific">Bauhinia variegata</name>
    <name type="common">Purple orchid tree</name>
    <name type="synonym">Phanera variegata</name>
    <dbReference type="NCBI Taxonomy" id="167791"/>
    <lineage>
        <taxon>Eukaryota</taxon>
        <taxon>Viridiplantae</taxon>
        <taxon>Streptophyta</taxon>
        <taxon>Embryophyta</taxon>
        <taxon>Tracheophyta</taxon>
        <taxon>Spermatophyta</taxon>
        <taxon>Magnoliopsida</taxon>
        <taxon>eudicotyledons</taxon>
        <taxon>Gunneridae</taxon>
        <taxon>Pentapetalae</taxon>
        <taxon>rosids</taxon>
        <taxon>fabids</taxon>
        <taxon>Fabales</taxon>
        <taxon>Fabaceae</taxon>
        <taxon>Cercidoideae</taxon>
        <taxon>Cercideae</taxon>
        <taxon>Bauhiniinae</taxon>
        <taxon>Bauhinia</taxon>
    </lineage>
</organism>
<evidence type="ECO:0000313" key="1">
    <source>
        <dbReference type="EMBL" id="KAI4352074.1"/>
    </source>
</evidence>
<sequence length="173" mass="18659">MASKSVAVSMFVLRIITLAASAATVALLVTNNVEFEDGEKIKFKDVIAYRFVLSVAVIAAAYTLVQLPLASFYALKQKRLIRNAHLSEFDFYGDKVISLLLASGVGAGIAVSYEFKKVVNEVLGESGVRKSDDARSTFNKFVDMGIIASSVLALALLCMALVSVLSSINRSRK</sequence>
<gene>
    <name evidence="1" type="ORF">L6164_006360</name>
</gene>
<evidence type="ECO:0000313" key="2">
    <source>
        <dbReference type="Proteomes" id="UP000828941"/>
    </source>
</evidence>
<accession>A0ACB9PVM8</accession>
<protein>
    <submittedName>
        <fullName evidence="1">Uncharacterized protein</fullName>
    </submittedName>
</protein>
<comment type="caution">
    <text evidence="1">The sequence shown here is derived from an EMBL/GenBank/DDBJ whole genome shotgun (WGS) entry which is preliminary data.</text>
</comment>
<keyword evidence="2" id="KW-1185">Reference proteome</keyword>
<name>A0ACB9PVM8_BAUVA</name>
<dbReference type="Proteomes" id="UP000828941">
    <property type="component" value="Chromosome 3"/>
</dbReference>